<dbReference type="Proteomes" id="UP001165065">
    <property type="component" value="Unassembled WGS sequence"/>
</dbReference>
<keyword evidence="7" id="KW-0820">tRNA-binding</keyword>
<accession>A0A9W7G551</accession>
<comment type="catalytic activity">
    <reaction evidence="16">
        <text>O-phospho-L-seryl-tRNA(Sec) + selenophosphate + H2O = L-selenocysteinyl-tRNA(Sec) + 2 phosphate</text>
        <dbReference type="Rhea" id="RHEA:25041"/>
        <dbReference type="Rhea" id="RHEA-COMP:9743"/>
        <dbReference type="Rhea" id="RHEA-COMP:9947"/>
        <dbReference type="ChEBI" id="CHEBI:15377"/>
        <dbReference type="ChEBI" id="CHEBI:16144"/>
        <dbReference type="ChEBI" id="CHEBI:43474"/>
        <dbReference type="ChEBI" id="CHEBI:78551"/>
        <dbReference type="ChEBI" id="CHEBI:78573"/>
        <dbReference type="EC" id="2.9.1.2"/>
    </reaction>
</comment>
<evidence type="ECO:0000313" key="21">
    <source>
        <dbReference type="Proteomes" id="UP001165065"/>
    </source>
</evidence>
<evidence type="ECO:0000256" key="8">
    <source>
        <dbReference type="ARBA" id="ARBA00022679"/>
    </source>
</evidence>
<evidence type="ECO:0000256" key="16">
    <source>
        <dbReference type="ARBA" id="ARBA00048808"/>
    </source>
</evidence>
<dbReference type="InterPro" id="IPR015424">
    <property type="entry name" value="PyrdxlP-dep_Trfase"/>
</dbReference>
<gene>
    <name evidence="20" type="ORF">TrCOL_g5366</name>
</gene>
<evidence type="ECO:0000256" key="12">
    <source>
        <dbReference type="ARBA" id="ARBA00023266"/>
    </source>
</evidence>
<dbReference type="InterPro" id="IPR008829">
    <property type="entry name" value="SepSecS/SepCysS"/>
</dbReference>
<evidence type="ECO:0000256" key="2">
    <source>
        <dbReference type="ARBA" id="ARBA00002552"/>
    </source>
</evidence>
<dbReference type="Gene3D" id="3.20.20.10">
    <property type="entry name" value="Alanine racemase"/>
    <property type="match status" value="1"/>
</dbReference>
<protein>
    <recommendedName>
        <fullName evidence="6">O-phosphoseryl-tRNA(Sec) selenium transferase</fullName>
        <ecNumber evidence="5">2.9.1.2</ecNumber>
    </recommendedName>
    <alternativeName>
        <fullName evidence="13">Selenocysteine synthase</fullName>
    </alternativeName>
    <alternativeName>
        <fullName evidence="14">Selenocysteinyl-tRNA(Sec) synthase</fullName>
    </alternativeName>
    <alternativeName>
        <fullName evidence="15">Sep-tRNA:Sec-tRNA synthase</fullName>
    </alternativeName>
</protein>
<evidence type="ECO:0000256" key="11">
    <source>
        <dbReference type="ARBA" id="ARBA00022917"/>
    </source>
</evidence>
<comment type="similarity">
    <text evidence="4">Belongs to the SepSecS family.</text>
</comment>
<dbReference type="GO" id="GO:0001717">
    <property type="term" value="P:conversion of seryl-tRNAsec to selenocys-tRNAsec"/>
    <property type="evidence" value="ECO:0007669"/>
    <property type="project" value="InterPro"/>
</dbReference>
<keyword evidence="8" id="KW-0808">Transferase</keyword>
<evidence type="ECO:0000256" key="13">
    <source>
        <dbReference type="ARBA" id="ARBA00030669"/>
    </source>
</evidence>
<dbReference type="InterPro" id="IPR009006">
    <property type="entry name" value="Ala_racemase/Decarboxylase_C"/>
</dbReference>
<dbReference type="SUPFAM" id="SSF51419">
    <property type="entry name" value="PLP-binding barrel"/>
    <property type="match status" value="1"/>
</dbReference>
<evidence type="ECO:0000256" key="9">
    <source>
        <dbReference type="ARBA" id="ARBA00022884"/>
    </source>
</evidence>
<feature type="active site" description="Proton donor" evidence="17">
    <location>
        <position position="823"/>
    </location>
</feature>
<comment type="caution">
    <text evidence="20">The sequence shown here is derived from an EMBL/GenBank/DDBJ whole genome shotgun (WGS) entry which is preliminary data.</text>
</comment>
<dbReference type="Pfam" id="PF05889">
    <property type="entry name" value="SepSecS"/>
    <property type="match status" value="1"/>
</dbReference>
<evidence type="ECO:0000256" key="5">
    <source>
        <dbReference type="ARBA" id="ARBA00012464"/>
    </source>
</evidence>
<evidence type="ECO:0000256" key="7">
    <source>
        <dbReference type="ARBA" id="ARBA00022555"/>
    </source>
</evidence>
<dbReference type="PANTHER" id="PTHR12944">
    <property type="entry name" value="SOLUBLE LIVER ANTIGEN/LIVER PANCREAS ANTIGEN"/>
    <property type="match status" value="1"/>
</dbReference>
<dbReference type="Pfam" id="PF02784">
    <property type="entry name" value="Orn_Arg_deC_N"/>
    <property type="match status" value="1"/>
</dbReference>
<name>A0A9W7G551_9STRA</name>
<dbReference type="SUPFAM" id="SSF53383">
    <property type="entry name" value="PLP-dependent transferases"/>
    <property type="match status" value="1"/>
</dbReference>
<dbReference type="PRINTS" id="PR01179">
    <property type="entry name" value="ODADCRBXLASE"/>
</dbReference>
<dbReference type="NCBIfam" id="TIGR03531">
    <property type="entry name" value="selenium_SpcS"/>
    <property type="match status" value="1"/>
</dbReference>
<sequence length="902" mass="98294">MDTNNHPNNLGVGEREGRIYSSIVSSNLLCLPHGIGRSGDINAPQPKAAGTSVMFEMVRIMLLDAIKVMGIKEGVDSVTILPCATGMSMLMCLLALQSLLPIPSSRRKVLWCRIDQKSCLKSILTCGFDCIIVSTKVVNDAVVTDLDDLSNKLSLYGSETLAVITCTSCFAPRVPDRVDLVAEIVEGFEGVGHVINNAYGLQDEGTSKLITRALRRGRVTGIVSSLDKNFMVPVSSACIYGPKIFVDKVGEIYPGRGGGQGVADLWCTFMEMGRSGLEKVLRERLEVREHFLKEYSALAERHGERVLDTRGNGISFGITLNGFGKDSVGMIGSMLFTRCLTGARVVAKGGTKTIGGHVLEGFGSSTERYHSNYLTAAVGVGMKREEVDGFIKRLDKVLKEVKKKDKKNKDKRDKEDEKNKEDNKEQKKGEDDDVQPEKTSQPAPQTSQKHANPTPPTPPTPNLKFTPTPYHKSLLRTITSSNLLPPTSPVGLFFNMSTFTTNLTKITKAFPQTTNHCIAMKANPLFPCLKTAKEHGWGIEVASTGELTAALKLGFKKEKIVYDSPAKTRPEIERALKLGVQINADNMEELDRINSLLSKVVESDRPSIIGVRINPQIGSGTIKETGTAAKTSKFGVPLSDKPKIIEAFRKYSWLNSIHCHCGSQGCSITFLISGASKTISLADEVNEMLGEPRIKVIDIGGGMPVNYETDGVREGVDVTPESYCEALASSLPGLFASPPTYTLTTEFGRYLSSKAGICVSRVEYTKEVPGKCIATIHAGADLFLRTCYTDNWGHRVSTWNEGGEWIQGREGGVKKWDVVGPLCFSGDIIASNVDLPKTLKSGDYIAIHDAGAYTVAMFSAYNSRQKPTVFGVGEWEEEGDIEIGIMVEGEKVEDTLRGWGME</sequence>
<evidence type="ECO:0000256" key="15">
    <source>
        <dbReference type="ARBA" id="ARBA00032693"/>
    </source>
</evidence>
<dbReference type="OrthoDB" id="5034579at2759"/>
<dbReference type="Gene3D" id="2.40.37.10">
    <property type="entry name" value="Lyase, Ornithine Decarboxylase, Chain A, domain 1"/>
    <property type="match status" value="1"/>
</dbReference>
<keyword evidence="21" id="KW-1185">Reference proteome</keyword>
<dbReference type="GO" id="GO:0000049">
    <property type="term" value="F:tRNA binding"/>
    <property type="evidence" value="ECO:0007669"/>
    <property type="project" value="UniProtKB-KW"/>
</dbReference>
<keyword evidence="12" id="KW-0711">Selenium</keyword>
<dbReference type="InterPro" id="IPR015421">
    <property type="entry name" value="PyrdxlP-dep_Trfase_major"/>
</dbReference>
<evidence type="ECO:0000256" key="4">
    <source>
        <dbReference type="ARBA" id="ARBA00007037"/>
    </source>
</evidence>
<dbReference type="EC" id="2.9.1.2" evidence="5"/>
<dbReference type="InterPro" id="IPR029066">
    <property type="entry name" value="PLP-binding_barrel"/>
</dbReference>
<feature type="modified residue" description="N6-(pyridoxal phosphate)lysine" evidence="17">
    <location>
        <position position="521"/>
    </location>
</feature>
<evidence type="ECO:0000256" key="10">
    <source>
        <dbReference type="ARBA" id="ARBA00022898"/>
    </source>
</evidence>
<evidence type="ECO:0000256" key="14">
    <source>
        <dbReference type="ARBA" id="ARBA00032048"/>
    </source>
</evidence>
<reference evidence="21" key="1">
    <citation type="journal article" date="2023" name="Commun. Biol.">
        <title>Genome analysis of Parmales, the sister group of diatoms, reveals the evolutionary specialization of diatoms from phago-mixotrophs to photoautotrophs.</title>
        <authorList>
            <person name="Ban H."/>
            <person name="Sato S."/>
            <person name="Yoshikawa S."/>
            <person name="Yamada K."/>
            <person name="Nakamura Y."/>
            <person name="Ichinomiya M."/>
            <person name="Sato N."/>
            <person name="Blanc-Mathieu R."/>
            <person name="Endo H."/>
            <person name="Kuwata A."/>
            <person name="Ogata H."/>
        </authorList>
    </citation>
    <scope>NUCLEOTIDE SEQUENCE [LARGE SCALE GENOMIC DNA]</scope>
</reference>
<evidence type="ECO:0000313" key="20">
    <source>
        <dbReference type="EMBL" id="GMI33415.1"/>
    </source>
</evidence>
<evidence type="ECO:0000256" key="1">
    <source>
        <dbReference type="ARBA" id="ARBA00001933"/>
    </source>
</evidence>
<keyword evidence="11" id="KW-0648">Protein biosynthesis</keyword>
<comment type="cofactor">
    <cofactor evidence="1 17">
        <name>pyridoxal 5'-phosphate</name>
        <dbReference type="ChEBI" id="CHEBI:597326"/>
    </cofactor>
</comment>
<organism evidence="20 21">
    <name type="scientific">Triparma columacea</name>
    <dbReference type="NCBI Taxonomy" id="722753"/>
    <lineage>
        <taxon>Eukaryota</taxon>
        <taxon>Sar</taxon>
        <taxon>Stramenopiles</taxon>
        <taxon>Ochrophyta</taxon>
        <taxon>Bolidophyceae</taxon>
        <taxon>Parmales</taxon>
        <taxon>Triparmaceae</taxon>
        <taxon>Triparma</taxon>
    </lineage>
</organism>
<feature type="region of interest" description="Disordered" evidence="18">
    <location>
        <begin position="402"/>
        <end position="468"/>
    </location>
</feature>
<dbReference type="EMBL" id="BRYA01000031">
    <property type="protein sequence ID" value="GMI33415.1"/>
    <property type="molecule type" value="Genomic_DNA"/>
</dbReference>
<keyword evidence="9" id="KW-0694">RNA-binding</keyword>
<dbReference type="InterPro" id="IPR019872">
    <property type="entry name" value="Sec-tRNA_Se_transferase"/>
</dbReference>
<dbReference type="InterPro" id="IPR000183">
    <property type="entry name" value="Orn/DAP/Arg_de-COase"/>
</dbReference>
<evidence type="ECO:0000256" key="6">
    <source>
        <dbReference type="ARBA" id="ARBA00021963"/>
    </source>
</evidence>
<proteinExistence type="inferred from homology"/>
<feature type="compositionally biased region" description="Basic and acidic residues" evidence="18">
    <location>
        <begin position="402"/>
        <end position="430"/>
    </location>
</feature>
<evidence type="ECO:0000256" key="3">
    <source>
        <dbReference type="ARBA" id="ARBA00004822"/>
    </source>
</evidence>
<dbReference type="InterPro" id="IPR022657">
    <property type="entry name" value="De-COase2_CS"/>
</dbReference>
<dbReference type="Gene3D" id="3.40.640.10">
    <property type="entry name" value="Type I PLP-dependent aspartate aminotransferase-like (Major domain)"/>
    <property type="match status" value="1"/>
</dbReference>
<dbReference type="AlphaFoldDB" id="A0A9W7G551"/>
<feature type="compositionally biased region" description="Polar residues" evidence="18">
    <location>
        <begin position="437"/>
        <end position="451"/>
    </location>
</feature>
<comment type="pathway">
    <text evidence="3">Aminoacyl-tRNA biosynthesis; selenocysteinyl-tRNA(Sec) biosynthesis; selenocysteinyl-tRNA(Sec) from L-seryl-tRNA(Sec) (archaeal/eukaryal route): step 2/2.</text>
</comment>
<dbReference type="GO" id="GO:0098621">
    <property type="term" value="F:O-phosphoseryl-tRNA(Sec) selenium transferase activity"/>
    <property type="evidence" value="ECO:0007669"/>
    <property type="project" value="UniProtKB-EC"/>
</dbReference>
<keyword evidence="10 17" id="KW-0663">Pyridoxal phosphate</keyword>
<dbReference type="PROSITE" id="PS00879">
    <property type="entry name" value="ODR_DC_2_2"/>
    <property type="match status" value="1"/>
</dbReference>
<dbReference type="InterPro" id="IPR022644">
    <property type="entry name" value="De-COase2_N"/>
</dbReference>
<evidence type="ECO:0000256" key="17">
    <source>
        <dbReference type="PIRSR" id="PIRSR600183-50"/>
    </source>
</evidence>
<feature type="domain" description="Orn/DAP/Arg decarboxylase 2 N-terminal" evidence="19">
    <location>
        <begin position="500"/>
        <end position="752"/>
    </location>
</feature>
<dbReference type="PANTHER" id="PTHR12944:SF2">
    <property type="entry name" value="O-PHOSPHOSERYL-TRNA(SEC) SELENIUM TRANSFERASE"/>
    <property type="match status" value="1"/>
</dbReference>
<evidence type="ECO:0000259" key="19">
    <source>
        <dbReference type="Pfam" id="PF02784"/>
    </source>
</evidence>
<dbReference type="GO" id="GO:0001514">
    <property type="term" value="P:selenocysteine incorporation"/>
    <property type="evidence" value="ECO:0007669"/>
    <property type="project" value="TreeGrafter"/>
</dbReference>
<dbReference type="SUPFAM" id="SSF50621">
    <property type="entry name" value="Alanine racemase C-terminal domain-like"/>
    <property type="match status" value="1"/>
</dbReference>
<comment type="function">
    <text evidence="2">Converts O-phosphoseryl-tRNA(Sec) to selenocysteinyl-tRNA(Sec) required for selenoprotein biosynthesis.</text>
</comment>
<evidence type="ECO:0000256" key="18">
    <source>
        <dbReference type="SAM" id="MobiDB-lite"/>
    </source>
</evidence>